<gene>
    <name evidence="1" type="ORF">KDK67_11970</name>
</gene>
<name>A0A9E5DD62_9EURY</name>
<evidence type="ECO:0000313" key="2">
    <source>
        <dbReference type="Proteomes" id="UP001056766"/>
    </source>
</evidence>
<proteinExistence type="predicted"/>
<protein>
    <submittedName>
        <fullName evidence="1">Uncharacterized protein</fullName>
    </submittedName>
</protein>
<dbReference type="Proteomes" id="UP001056766">
    <property type="component" value="Unassembled WGS sequence"/>
</dbReference>
<comment type="caution">
    <text evidence="1">The sequence shown here is derived from an EMBL/GenBank/DDBJ whole genome shotgun (WGS) entry which is preliminary data.</text>
</comment>
<evidence type="ECO:0000313" key="1">
    <source>
        <dbReference type="EMBL" id="MCM1987688.1"/>
    </source>
</evidence>
<organism evidence="1 2">
    <name type="scientific">Methanococcoides seepicolus</name>
    <dbReference type="NCBI Taxonomy" id="2828780"/>
    <lineage>
        <taxon>Archaea</taxon>
        <taxon>Methanobacteriati</taxon>
        <taxon>Methanobacteriota</taxon>
        <taxon>Stenosarchaea group</taxon>
        <taxon>Methanomicrobia</taxon>
        <taxon>Methanosarcinales</taxon>
        <taxon>Methanosarcinaceae</taxon>
        <taxon>Methanococcoides</taxon>
    </lineage>
</organism>
<reference evidence="1" key="2">
    <citation type="submission" date="2021-04" db="EMBL/GenBank/DDBJ databases">
        <authorList>
            <person name="Dong X."/>
        </authorList>
    </citation>
    <scope>NUCLEOTIDE SEQUENCE</scope>
    <source>
        <strain evidence="1">LLY</strain>
    </source>
</reference>
<dbReference type="AlphaFoldDB" id="A0A9E5DD62"/>
<accession>A0A9E5DD62</accession>
<reference evidence="1" key="1">
    <citation type="journal article" date="2021" name="mSystems">
        <title>Bacteria and Archaea Synergistically Convert Glycine Betaine to Biogenic Methane in the Formosa Cold Seep of the South China Sea.</title>
        <authorList>
            <person name="Li L."/>
            <person name="Zhang W."/>
            <person name="Zhang S."/>
            <person name="Song L."/>
            <person name="Sun Q."/>
            <person name="Zhang H."/>
            <person name="Xiang H."/>
            <person name="Dong X."/>
        </authorList>
    </citation>
    <scope>NUCLEOTIDE SEQUENCE</scope>
    <source>
        <strain evidence="1">LLY</strain>
    </source>
</reference>
<dbReference type="RefSeq" id="WP_250869031.1">
    <property type="nucleotide sequence ID" value="NZ_JAGSOI010000064.1"/>
</dbReference>
<keyword evidence="2" id="KW-1185">Reference proteome</keyword>
<sequence length="47" mass="5592">MEWGGQNLVKIFQTEIAFDDVLYVDWDEFNDSGGQKELKDVSFEYVW</sequence>
<dbReference type="EMBL" id="JAGSOI010000064">
    <property type="protein sequence ID" value="MCM1987688.1"/>
    <property type="molecule type" value="Genomic_DNA"/>
</dbReference>